<dbReference type="PATRIC" id="fig|1345695.10.peg.996"/>
<proteinExistence type="predicted"/>
<dbReference type="KEGG" id="csb:CLSA_c29140"/>
<name>U5MWA1_CLOSA</name>
<dbReference type="EMBL" id="CP006721">
    <property type="protein sequence ID" value="AGX43881.1"/>
    <property type="molecule type" value="Genomic_DNA"/>
</dbReference>
<keyword evidence="2" id="KW-1185">Reference proteome</keyword>
<protein>
    <submittedName>
        <fullName evidence="1">Uncharacterized protein</fullName>
    </submittedName>
</protein>
<organism evidence="1 2">
    <name type="scientific">Clostridium saccharobutylicum DSM 13864</name>
    <dbReference type="NCBI Taxonomy" id="1345695"/>
    <lineage>
        <taxon>Bacteria</taxon>
        <taxon>Bacillati</taxon>
        <taxon>Bacillota</taxon>
        <taxon>Clostridia</taxon>
        <taxon>Eubacteriales</taxon>
        <taxon>Clostridiaceae</taxon>
        <taxon>Clostridium</taxon>
    </lineage>
</organism>
<reference evidence="1 2" key="1">
    <citation type="journal article" date="2013" name="Genome Announc.">
        <title>Complete Genome Sequence of the Solvent Producer Clostridium saccharobutylicum NCP262 (DSM 13864).</title>
        <authorList>
            <person name="Poehlein A."/>
            <person name="Hartwich K."/>
            <person name="Krabben P."/>
            <person name="Ehrenreich A."/>
            <person name="Liebl W."/>
            <person name="Durre P."/>
            <person name="Gottschalk G."/>
            <person name="Daniel R."/>
        </authorList>
    </citation>
    <scope>NUCLEOTIDE SEQUENCE [LARGE SCALE GENOMIC DNA]</scope>
    <source>
        <strain evidence="1">DSM 13864</strain>
    </source>
</reference>
<dbReference type="Proteomes" id="UP000017118">
    <property type="component" value="Chromosome"/>
</dbReference>
<evidence type="ECO:0000313" key="1">
    <source>
        <dbReference type="EMBL" id="AGX43881.1"/>
    </source>
</evidence>
<dbReference type="HOGENOM" id="CLU_2315379_0_0_9"/>
<dbReference type="OrthoDB" id="1707432at2"/>
<sequence>MENLHQYAVSLEFTLRKIFECDRGGLGGLIDADAIEGGSMFTLIVSALSQKYIGSYNIKSIDTFIDNNFDIEGKGFREIGEERIIKVIEEFEKLYKSLG</sequence>
<dbReference type="AlphaFoldDB" id="U5MWA1"/>
<gene>
    <name evidence="1" type="ORF">CLSA_c29140</name>
</gene>
<evidence type="ECO:0000313" key="2">
    <source>
        <dbReference type="Proteomes" id="UP000017118"/>
    </source>
</evidence>
<accession>U5MWA1</accession>
<dbReference type="RefSeq" id="WP_022747026.1">
    <property type="nucleotide sequence ID" value="NC_022571.1"/>
</dbReference>
<dbReference type="GeneID" id="55475301"/>